<feature type="transmembrane region" description="Helical" evidence="1">
    <location>
        <begin position="243"/>
        <end position="265"/>
    </location>
</feature>
<feature type="transmembrane region" description="Helical" evidence="1">
    <location>
        <begin position="277"/>
        <end position="297"/>
    </location>
</feature>
<dbReference type="Proteomes" id="UP000600214">
    <property type="component" value="Unassembled WGS sequence"/>
</dbReference>
<feature type="transmembrane region" description="Helical" evidence="1">
    <location>
        <begin position="210"/>
        <end position="231"/>
    </location>
</feature>
<protein>
    <submittedName>
        <fullName evidence="2">DUF5009 domain-containing protein</fullName>
    </submittedName>
</protein>
<comment type="caution">
    <text evidence="2">The sequence shown here is derived from an EMBL/GenBank/DDBJ whole genome shotgun (WGS) entry which is preliminary data.</text>
</comment>
<dbReference type="EMBL" id="BMIA01000003">
    <property type="protein sequence ID" value="GGH43729.1"/>
    <property type="molecule type" value="Genomic_DNA"/>
</dbReference>
<accession>A0ABQ1YZP1</accession>
<reference evidence="3" key="1">
    <citation type="journal article" date="2019" name="Int. J. Syst. Evol. Microbiol.">
        <title>The Global Catalogue of Microorganisms (GCM) 10K type strain sequencing project: providing services to taxonomists for standard genome sequencing and annotation.</title>
        <authorList>
            <consortium name="The Broad Institute Genomics Platform"/>
            <consortium name="The Broad Institute Genome Sequencing Center for Infectious Disease"/>
            <person name="Wu L."/>
            <person name="Ma J."/>
        </authorList>
    </citation>
    <scope>NUCLEOTIDE SEQUENCE [LARGE SCALE GENOMIC DNA]</scope>
    <source>
        <strain evidence="3">CGMCC 1.15288</strain>
    </source>
</reference>
<feature type="transmembrane region" description="Helical" evidence="1">
    <location>
        <begin position="74"/>
        <end position="95"/>
    </location>
</feature>
<keyword evidence="3" id="KW-1185">Reference proteome</keyword>
<proteinExistence type="predicted"/>
<feature type="transmembrane region" description="Helical" evidence="1">
    <location>
        <begin position="132"/>
        <end position="152"/>
    </location>
</feature>
<dbReference type="PANTHER" id="PTHR31061">
    <property type="entry name" value="LD22376P"/>
    <property type="match status" value="1"/>
</dbReference>
<gene>
    <name evidence="2" type="ORF">GCM10007423_41340</name>
</gene>
<sequence>MFLMMAEVLRFSRVAEAFPDSAFWAFMDFHQSHVPWVGCSLHDLIQPSFSFLVGVALPYSMASRASKSESVSMMWLHTIRRSLILVFLGIFLRSMHSEQTNFTFEDTLTQIGLGYPILFALGFASEKIQRDALAWGALGVILIGYAAAFALYPLPALDFDWSQTGTTADWEHNLKGFAAHWNKNTNAAWAFDRWFLNLFPREKPFEFNGGGYSTLSFIPTLGTMILGLIAGKWLKSATSYAWLLKRFVVTSAILLILALLLHFTGLNPIVKRIWTPAWTLFSGGCAFLLLAAFYFVVDVKENKSWFFPLIVIGTNSIAAYIIADGFGSFIRGSFKIHLGQHYDTVFGDGYASLISGALILLVEWLILRWMYKKKIFIKI</sequence>
<evidence type="ECO:0000313" key="3">
    <source>
        <dbReference type="Proteomes" id="UP000600214"/>
    </source>
</evidence>
<keyword evidence="1" id="KW-0812">Transmembrane</keyword>
<evidence type="ECO:0000256" key="1">
    <source>
        <dbReference type="SAM" id="Phobius"/>
    </source>
</evidence>
<name>A0ABQ1YZP1_9BACT</name>
<feature type="transmembrane region" description="Helical" evidence="1">
    <location>
        <begin position="107"/>
        <end position="125"/>
    </location>
</feature>
<keyword evidence="1" id="KW-0472">Membrane</keyword>
<keyword evidence="1" id="KW-1133">Transmembrane helix</keyword>
<feature type="transmembrane region" description="Helical" evidence="1">
    <location>
        <begin position="350"/>
        <end position="371"/>
    </location>
</feature>
<evidence type="ECO:0000313" key="2">
    <source>
        <dbReference type="EMBL" id="GGH43729.1"/>
    </source>
</evidence>
<dbReference type="PANTHER" id="PTHR31061:SF24">
    <property type="entry name" value="LD22376P"/>
    <property type="match status" value="1"/>
</dbReference>
<feature type="transmembrane region" description="Helical" evidence="1">
    <location>
        <begin position="309"/>
        <end position="330"/>
    </location>
</feature>
<organism evidence="2 3">
    <name type="scientific">Dyadobacter endophyticus</name>
    <dbReference type="NCBI Taxonomy" id="1749036"/>
    <lineage>
        <taxon>Bacteria</taxon>
        <taxon>Pseudomonadati</taxon>
        <taxon>Bacteroidota</taxon>
        <taxon>Cytophagia</taxon>
        <taxon>Cytophagales</taxon>
        <taxon>Spirosomataceae</taxon>
        <taxon>Dyadobacter</taxon>
    </lineage>
</organism>